<accession>A0A4Z2EFL5</accession>
<proteinExistence type="predicted"/>
<organism evidence="1 2">
    <name type="scientific">Liparis tanakae</name>
    <name type="common">Tanaka's snailfish</name>
    <dbReference type="NCBI Taxonomy" id="230148"/>
    <lineage>
        <taxon>Eukaryota</taxon>
        <taxon>Metazoa</taxon>
        <taxon>Chordata</taxon>
        <taxon>Craniata</taxon>
        <taxon>Vertebrata</taxon>
        <taxon>Euteleostomi</taxon>
        <taxon>Actinopterygii</taxon>
        <taxon>Neopterygii</taxon>
        <taxon>Teleostei</taxon>
        <taxon>Neoteleostei</taxon>
        <taxon>Acanthomorphata</taxon>
        <taxon>Eupercaria</taxon>
        <taxon>Perciformes</taxon>
        <taxon>Cottioidei</taxon>
        <taxon>Cottales</taxon>
        <taxon>Liparidae</taxon>
        <taxon>Liparis</taxon>
    </lineage>
</organism>
<evidence type="ECO:0000313" key="2">
    <source>
        <dbReference type="Proteomes" id="UP000314294"/>
    </source>
</evidence>
<protein>
    <submittedName>
        <fullName evidence="1">Uncharacterized protein</fullName>
    </submittedName>
</protein>
<keyword evidence="2" id="KW-1185">Reference proteome</keyword>
<evidence type="ECO:0000313" key="1">
    <source>
        <dbReference type="EMBL" id="TNN27727.1"/>
    </source>
</evidence>
<comment type="caution">
    <text evidence="1">The sequence shown here is derived from an EMBL/GenBank/DDBJ whole genome shotgun (WGS) entry which is preliminary data.</text>
</comment>
<reference evidence="1 2" key="1">
    <citation type="submission" date="2019-03" db="EMBL/GenBank/DDBJ databases">
        <title>First draft genome of Liparis tanakae, snailfish: a comprehensive survey of snailfish specific genes.</title>
        <authorList>
            <person name="Kim W."/>
            <person name="Song I."/>
            <person name="Jeong J.-H."/>
            <person name="Kim D."/>
            <person name="Kim S."/>
            <person name="Ryu S."/>
            <person name="Song J.Y."/>
            <person name="Lee S.K."/>
        </authorList>
    </citation>
    <scope>NUCLEOTIDE SEQUENCE [LARGE SCALE GENOMIC DNA]</scope>
    <source>
        <tissue evidence="1">Muscle</tissue>
    </source>
</reference>
<dbReference type="EMBL" id="SRLO01007822">
    <property type="protein sequence ID" value="TNN27727.1"/>
    <property type="molecule type" value="Genomic_DNA"/>
</dbReference>
<dbReference type="Proteomes" id="UP000314294">
    <property type="component" value="Unassembled WGS sequence"/>
</dbReference>
<gene>
    <name evidence="1" type="ORF">EYF80_062126</name>
</gene>
<dbReference type="AlphaFoldDB" id="A0A4Z2EFL5"/>
<sequence>MGGGRVEVERWSLNHLRLQQQMETGPGETMRRCITTKAGCLLLLFLQCAAGRSVNSPSFFTSTTSSS</sequence>
<name>A0A4Z2EFL5_9TELE</name>